<protein>
    <submittedName>
        <fullName evidence="2">Uncharacterized protein</fullName>
    </submittedName>
</protein>
<dbReference type="AlphaFoldDB" id="A0A2T4C0Y6"/>
<reference evidence="2 3" key="1">
    <citation type="submission" date="2016-07" db="EMBL/GenBank/DDBJ databases">
        <title>Multiple horizontal gene transfer events from other fungi enriched the ability of initially mycotrophic Trichoderma (Ascomycota) to feed on dead plant biomass.</title>
        <authorList>
            <consortium name="DOE Joint Genome Institute"/>
            <person name="Aerts A."/>
            <person name="Atanasova L."/>
            <person name="Chenthamara K."/>
            <person name="Zhang J."/>
            <person name="Grujic M."/>
            <person name="Henrissat B."/>
            <person name="Kuo A."/>
            <person name="Salamov A."/>
            <person name="Lipzen A."/>
            <person name="Labutti K."/>
            <person name="Barry K."/>
            <person name="Miao Y."/>
            <person name="Rahimi M.J."/>
            <person name="Shen Q."/>
            <person name="Grigoriev I.V."/>
            <person name="Kubicek C.P."/>
            <person name="Druzhinina I.S."/>
        </authorList>
    </citation>
    <scope>NUCLEOTIDE SEQUENCE [LARGE SCALE GENOMIC DNA]</scope>
    <source>
        <strain evidence="2 3">ATCC 18648</strain>
    </source>
</reference>
<dbReference type="Proteomes" id="UP000240760">
    <property type="component" value="Unassembled WGS sequence"/>
</dbReference>
<name>A0A2T4C0Y6_TRILO</name>
<feature type="region of interest" description="Disordered" evidence="1">
    <location>
        <begin position="1"/>
        <end position="96"/>
    </location>
</feature>
<feature type="region of interest" description="Disordered" evidence="1">
    <location>
        <begin position="112"/>
        <end position="199"/>
    </location>
</feature>
<accession>A0A2T4C0Y6</accession>
<organism evidence="2 3">
    <name type="scientific">Trichoderma longibrachiatum ATCC 18648</name>
    <dbReference type="NCBI Taxonomy" id="983965"/>
    <lineage>
        <taxon>Eukaryota</taxon>
        <taxon>Fungi</taxon>
        <taxon>Dikarya</taxon>
        <taxon>Ascomycota</taxon>
        <taxon>Pezizomycotina</taxon>
        <taxon>Sordariomycetes</taxon>
        <taxon>Hypocreomycetidae</taxon>
        <taxon>Hypocreales</taxon>
        <taxon>Hypocreaceae</taxon>
        <taxon>Trichoderma</taxon>
    </lineage>
</organism>
<dbReference type="EMBL" id="KZ679134">
    <property type="protein sequence ID" value="PTB75222.1"/>
    <property type="molecule type" value="Genomic_DNA"/>
</dbReference>
<feature type="compositionally biased region" description="Basic residues" evidence="1">
    <location>
        <begin position="122"/>
        <end position="137"/>
    </location>
</feature>
<evidence type="ECO:0000313" key="2">
    <source>
        <dbReference type="EMBL" id="PTB75222.1"/>
    </source>
</evidence>
<gene>
    <name evidence="2" type="ORF">M440DRAFT_339276</name>
</gene>
<proteinExistence type="predicted"/>
<evidence type="ECO:0000313" key="3">
    <source>
        <dbReference type="Proteomes" id="UP000240760"/>
    </source>
</evidence>
<feature type="compositionally biased region" description="Polar residues" evidence="1">
    <location>
        <begin position="55"/>
        <end position="72"/>
    </location>
</feature>
<evidence type="ECO:0000256" key="1">
    <source>
        <dbReference type="SAM" id="MobiDB-lite"/>
    </source>
</evidence>
<sequence>MHATITKSDRNKAAPIKSPRNPPKPSQQQNASFSLLPFLPGQGAPPTRPTLHHLSCTQTQLPPQKPNQPRSSTHQEREAKRRRGREKKTAHDANPAGVPCFVVFCSTVGTNVPPCLTPNKRGTAHSRTKGRPGRRPAAKADNGQQAQQLDEDDAEREKGRIALWAPKRPGDNFTSPEDQCNPALAMSSRQEVPCSLSRG</sequence>
<keyword evidence="3" id="KW-1185">Reference proteome</keyword>